<evidence type="ECO:0000256" key="1">
    <source>
        <dbReference type="ARBA" id="ARBA00022737"/>
    </source>
</evidence>
<accession>A0A0F9UHH2</accession>
<dbReference type="Pfam" id="PF13374">
    <property type="entry name" value="TPR_10"/>
    <property type="match status" value="1"/>
</dbReference>
<keyword evidence="3" id="KW-1133">Transmembrane helix</keyword>
<dbReference type="AlphaFoldDB" id="A0A0F9UHH2"/>
<dbReference type="PANTHER" id="PTHR44943">
    <property type="entry name" value="CELLULOSE SYNTHASE OPERON PROTEIN C"/>
    <property type="match status" value="1"/>
</dbReference>
<evidence type="ECO:0000313" key="4">
    <source>
        <dbReference type="EMBL" id="KKN53048.1"/>
    </source>
</evidence>
<dbReference type="EMBL" id="LAZR01000991">
    <property type="protein sequence ID" value="KKN53048.1"/>
    <property type="molecule type" value="Genomic_DNA"/>
</dbReference>
<dbReference type="SMART" id="SM00028">
    <property type="entry name" value="TPR"/>
    <property type="match status" value="9"/>
</dbReference>
<dbReference type="Gene3D" id="1.25.40.10">
    <property type="entry name" value="Tetratricopeptide repeat domain"/>
    <property type="match status" value="1"/>
</dbReference>
<dbReference type="SUPFAM" id="SSF48452">
    <property type="entry name" value="TPR-like"/>
    <property type="match status" value="2"/>
</dbReference>
<dbReference type="Pfam" id="PF14559">
    <property type="entry name" value="TPR_19"/>
    <property type="match status" value="1"/>
</dbReference>
<organism evidence="4">
    <name type="scientific">marine sediment metagenome</name>
    <dbReference type="NCBI Taxonomy" id="412755"/>
    <lineage>
        <taxon>unclassified sequences</taxon>
        <taxon>metagenomes</taxon>
        <taxon>ecological metagenomes</taxon>
    </lineage>
</organism>
<name>A0A0F9UHH2_9ZZZZ</name>
<reference evidence="4" key="1">
    <citation type="journal article" date="2015" name="Nature">
        <title>Complex archaea that bridge the gap between prokaryotes and eukaryotes.</title>
        <authorList>
            <person name="Spang A."/>
            <person name="Saw J.H."/>
            <person name="Jorgensen S.L."/>
            <person name="Zaremba-Niedzwiedzka K."/>
            <person name="Martijn J."/>
            <person name="Lind A.E."/>
            <person name="van Eijk R."/>
            <person name="Schleper C."/>
            <person name="Guy L."/>
            <person name="Ettema T.J."/>
        </authorList>
    </citation>
    <scope>NUCLEOTIDE SEQUENCE</scope>
</reference>
<keyword evidence="2" id="KW-0802">TPR repeat</keyword>
<dbReference type="PROSITE" id="PS50005">
    <property type="entry name" value="TPR"/>
    <property type="match status" value="4"/>
</dbReference>
<evidence type="ECO:0000256" key="3">
    <source>
        <dbReference type="SAM" id="Phobius"/>
    </source>
</evidence>
<proteinExistence type="predicted"/>
<keyword evidence="3" id="KW-0812">Transmembrane</keyword>
<dbReference type="InterPro" id="IPR019734">
    <property type="entry name" value="TPR_rpt"/>
</dbReference>
<gene>
    <name evidence="4" type="ORF">LCGC14_0606370</name>
</gene>
<dbReference type="InterPro" id="IPR051685">
    <property type="entry name" value="Ycf3/AcsC/BcsC/TPR_MFPF"/>
</dbReference>
<evidence type="ECO:0000256" key="2">
    <source>
        <dbReference type="ARBA" id="ARBA00022803"/>
    </source>
</evidence>
<dbReference type="NCBIfam" id="NF047558">
    <property type="entry name" value="TPR_END_plus"/>
    <property type="match status" value="1"/>
</dbReference>
<dbReference type="PANTHER" id="PTHR44943:SF4">
    <property type="entry name" value="TPR REPEAT-CONTAINING PROTEIN MJ0798"/>
    <property type="match status" value="1"/>
</dbReference>
<keyword evidence="3" id="KW-0472">Membrane</keyword>
<comment type="caution">
    <text evidence="4">The sequence shown here is derived from an EMBL/GenBank/DDBJ whole genome shotgun (WGS) entry which is preliminary data.</text>
</comment>
<protein>
    <submittedName>
        <fullName evidence="4">Uncharacterized protein</fullName>
    </submittedName>
</protein>
<dbReference type="InterPro" id="IPR011990">
    <property type="entry name" value="TPR-like_helical_dom_sf"/>
</dbReference>
<sequence length="455" mass="51967">MNLESEPRIKEVENYSLTKKIDDIRIKKEIISNELEIIASKKNSIKEQLQESFWGDFLIGGLIVSGIFLVIDALDLQYPVNLIVGFIVLIIGFILVVVRYSTIRKKEKNVKERLDALIYKENFYLGLQKFKEGDNGTAVSYWLDALSSNGKSIDILNGIGAALSNDGYYRKAIPYFDKALRIDDSEPSIWINKGITKYKLNEKHVALHCYNEAIERDPSNLSAWKQKTGILKELGKHEQAIEVYDKIININSSDTDALFDKGNLLFHMGFIDQAIENLRKVIEIDPNDKEALALLGAYYLLKQDLQESERFLNRSLEIDGSYTKALNNKATLLMALNRLDEALDLIEKMLTIEENHNEALVNKGWLLFKKGEGRDKALSWIDKALNNDPNFLIALFNKASILSIENEIEGSLTLIRRILELDDKDLSKILTDPYLENSRNSPEFEQIIQEFHSSN</sequence>
<feature type="transmembrane region" description="Helical" evidence="3">
    <location>
        <begin position="53"/>
        <end position="74"/>
    </location>
</feature>
<feature type="transmembrane region" description="Helical" evidence="3">
    <location>
        <begin position="80"/>
        <end position="98"/>
    </location>
</feature>
<keyword evidence="1" id="KW-0677">Repeat</keyword>
<dbReference type="Pfam" id="PF13181">
    <property type="entry name" value="TPR_8"/>
    <property type="match status" value="2"/>
</dbReference>